<sequence length="540" mass="61141">MARSPTDAMENIQYTDLISRASAFPRHIYRPLPESLLHSAFIPSPEEEIAIRETIQDVNTTLAAVNDEIARLRGALSELEEYRSSLHTILKHQQAPLSPIRRLPPEILGEIFLFASSGCTIQWPPSPRRLLASAGQDDMPWLLCQICSYWRTAAISFPKLWHSVHLNLQYPSRVAEAQSFLGLCLERSKNELLTLSIEGNGLTAMLPILEMLLVHSERWEDVSLSSDFFFDFRENFALAKNRVPNLRRLCIETTLEDLPPSRPLEAFEDAPNLRELSMTHIIHPLQNFRVPWSQITHFISKGNTFREGEFTQIMRHMTNLISFSTEGERILEVASSQPVLLPHLEKLTIINKGSYISKTFQFITAPNLQELVIHAITPFMAEQTVAMIIRSQCKPQRLAFRASLDIDALWDENLGVVWMLTELPSLRHLELNVLKSAHHIMPRLVNSRKSSLPSLLPNLESFVLEDRFCVSAGEVTEVLASRIINFNSDDVVDSGSTETPPGLRAINLRLFPPAAPKFPELDLLKRVAENHGVEITIFSG</sequence>
<dbReference type="InterPro" id="IPR032675">
    <property type="entry name" value="LRR_dom_sf"/>
</dbReference>
<comment type="caution">
    <text evidence="2">The sequence shown here is derived from an EMBL/GenBank/DDBJ whole genome shotgun (WGS) entry which is preliminary data.</text>
</comment>
<dbReference type="AlphaFoldDB" id="A0A9P6D0D1"/>
<keyword evidence="3" id="KW-1185">Reference proteome</keyword>
<gene>
    <name evidence="2" type="ORF">BDN70DRAFT_834814</name>
</gene>
<evidence type="ECO:0000256" key="1">
    <source>
        <dbReference type="SAM" id="Coils"/>
    </source>
</evidence>
<organism evidence="2 3">
    <name type="scientific">Pholiota conissans</name>
    <dbReference type="NCBI Taxonomy" id="109636"/>
    <lineage>
        <taxon>Eukaryota</taxon>
        <taxon>Fungi</taxon>
        <taxon>Dikarya</taxon>
        <taxon>Basidiomycota</taxon>
        <taxon>Agaricomycotina</taxon>
        <taxon>Agaricomycetes</taxon>
        <taxon>Agaricomycetidae</taxon>
        <taxon>Agaricales</taxon>
        <taxon>Agaricineae</taxon>
        <taxon>Strophariaceae</taxon>
        <taxon>Pholiota</taxon>
    </lineage>
</organism>
<evidence type="ECO:0008006" key="4">
    <source>
        <dbReference type="Google" id="ProtNLM"/>
    </source>
</evidence>
<name>A0A9P6D0D1_9AGAR</name>
<dbReference type="EMBL" id="MU155218">
    <property type="protein sequence ID" value="KAF9479215.1"/>
    <property type="molecule type" value="Genomic_DNA"/>
</dbReference>
<dbReference type="Proteomes" id="UP000807469">
    <property type="component" value="Unassembled WGS sequence"/>
</dbReference>
<evidence type="ECO:0000313" key="2">
    <source>
        <dbReference type="EMBL" id="KAF9479215.1"/>
    </source>
</evidence>
<dbReference type="OrthoDB" id="3025967at2759"/>
<dbReference type="SUPFAM" id="SSF52047">
    <property type="entry name" value="RNI-like"/>
    <property type="match status" value="1"/>
</dbReference>
<dbReference type="Gene3D" id="3.80.10.10">
    <property type="entry name" value="Ribonuclease Inhibitor"/>
    <property type="match status" value="1"/>
</dbReference>
<reference evidence="2" key="1">
    <citation type="submission" date="2020-11" db="EMBL/GenBank/DDBJ databases">
        <authorList>
            <consortium name="DOE Joint Genome Institute"/>
            <person name="Ahrendt S."/>
            <person name="Riley R."/>
            <person name="Andreopoulos W."/>
            <person name="Labutti K."/>
            <person name="Pangilinan J."/>
            <person name="Ruiz-Duenas F.J."/>
            <person name="Barrasa J.M."/>
            <person name="Sanchez-Garcia M."/>
            <person name="Camarero S."/>
            <person name="Miyauchi S."/>
            <person name="Serrano A."/>
            <person name="Linde D."/>
            <person name="Babiker R."/>
            <person name="Drula E."/>
            <person name="Ayuso-Fernandez I."/>
            <person name="Pacheco R."/>
            <person name="Padilla G."/>
            <person name="Ferreira P."/>
            <person name="Barriuso J."/>
            <person name="Kellner H."/>
            <person name="Castanera R."/>
            <person name="Alfaro M."/>
            <person name="Ramirez L."/>
            <person name="Pisabarro A.G."/>
            <person name="Kuo A."/>
            <person name="Tritt A."/>
            <person name="Lipzen A."/>
            <person name="He G."/>
            <person name="Yan M."/>
            <person name="Ng V."/>
            <person name="Cullen D."/>
            <person name="Martin F."/>
            <person name="Rosso M.-N."/>
            <person name="Henrissat B."/>
            <person name="Hibbett D."/>
            <person name="Martinez A.T."/>
            <person name="Grigoriev I.V."/>
        </authorList>
    </citation>
    <scope>NUCLEOTIDE SEQUENCE</scope>
    <source>
        <strain evidence="2">CIRM-BRFM 674</strain>
    </source>
</reference>
<proteinExistence type="predicted"/>
<accession>A0A9P6D0D1</accession>
<keyword evidence="1" id="KW-0175">Coiled coil</keyword>
<evidence type="ECO:0000313" key="3">
    <source>
        <dbReference type="Proteomes" id="UP000807469"/>
    </source>
</evidence>
<protein>
    <recommendedName>
        <fullName evidence="4">F-box domain-containing protein</fullName>
    </recommendedName>
</protein>
<feature type="coiled-coil region" evidence="1">
    <location>
        <begin position="55"/>
        <end position="82"/>
    </location>
</feature>